<accession>A0A8S5UWT1</accession>
<keyword evidence="1" id="KW-0472">Membrane</keyword>
<dbReference type="EMBL" id="BK016155">
    <property type="protein sequence ID" value="DAF98822.1"/>
    <property type="molecule type" value="Genomic_DNA"/>
</dbReference>
<reference evidence="2" key="1">
    <citation type="journal article" date="2021" name="Proc. Natl. Acad. Sci. U.S.A.">
        <title>A Catalog of Tens of Thousands of Viruses from Human Metagenomes Reveals Hidden Associations with Chronic Diseases.</title>
        <authorList>
            <person name="Tisza M.J."/>
            <person name="Buck C.B."/>
        </authorList>
    </citation>
    <scope>NUCLEOTIDE SEQUENCE</scope>
    <source>
        <strain evidence="2">CtLPy3</strain>
    </source>
</reference>
<name>A0A8S5UWT1_9CAUD</name>
<evidence type="ECO:0000256" key="1">
    <source>
        <dbReference type="SAM" id="Phobius"/>
    </source>
</evidence>
<feature type="transmembrane region" description="Helical" evidence="1">
    <location>
        <begin position="6"/>
        <end position="27"/>
    </location>
</feature>
<sequence length="55" mass="6305">MLNHLVYALIFLCCLNIFFIGSLSDILSRYFLSRVDDTGSSKFYTSPFYLSIVLS</sequence>
<proteinExistence type="predicted"/>
<organism evidence="2">
    <name type="scientific">Podoviridae sp. ctLPy3</name>
    <dbReference type="NCBI Taxonomy" id="2825244"/>
    <lineage>
        <taxon>Viruses</taxon>
        <taxon>Duplodnaviria</taxon>
        <taxon>Heunggongvirae</taxon>
        <taxon>Uroviricota</taxon>
        <taxon>Caudoviricetes</taxon>
    </lineage>
</organism>
<protein>
    <submittedName>
        <fullName evidence="2">Uncharacterized protein</fullName>
    </submittedName>
</protein>
<keyword evidence="1" id="KW-0812">Transmembrane</keyword>
<evidence type="ECO:0000313" key="2">
    <source>
        <dbReference type="EMBL" id="DAF98822.1"/>
    </source>
</evidence>
<keyword evidence="1" id="KW-1133">Transmembrane helix</keyword>